<dbReference type="GO" id="GO:0016491">
    <property type="term" value="F:oxidoreductase activity"/>
    <property type="evidence" value="ECO:0007669"/>
    <property type="project" value="UniProtKB-KW"/>
</dbReference>
<evidence type="ECO:0000313" key="13">
    <source>
        <dbReference type="Proteomes" id="UP000253370"/>
    </source>
</evidence>
<dbReference type="AlphaFoldDB" id="A0A365U5P0"/>
<evidence type="ECO:0000259" key="11">
    <source>
        <dbReference type="Pfam" id="PF07992"/>
    </source>
</evidence>
<dbReference type="Pfam" id="PF00724">
    <property type="entry name" value="Oxidored_FMN"/>
    <property type="match status" value="1"/>
</dbReference>
<organism evidence="12 13">
    <name type="scientific">Rhodosalinus halophilus</name>
    <dbReference type="NCBI Taxonomy" id="2259333"/>
    <lineage>
        <taxon>Bacteria</taxon>
        <taxon>Pseudomonadati</taxon>
        <taxon>Pseudomonadota</taxon>
        <taxon>Alphaproteobacteria</taxon>
        <taxon>Rhodobacterales</taxon>
        <taxon>Paracoccaceae</taxon>
        <taxon>Rhodosalinus</taxon>
    </lineage>
</organism>
<sequence length="695" mass="75758">MNRDPRYDLLFEPLRIGPVTTKNRFYQVPHCTGMGWLRPRMLAEMRGVKAEGGWGVVCTEYNSIHPASDDLPHPSGSLWDDSDIRANALMVEKVHAHGALAGAELWFGGARTANLYSREVSMDVISAPNFTGHPFQTRAMDRQDIRDFRSWHRDAALRAKEAGYDIVYVYATHGYLLSNFLSPVMNTRSDDYGGSLTNRVRLVREVVEETKEAVGDRCAVAVRWSADESIGEDGVPVFGERHEMFGLLADLPDLWDINIADYSVEMGLSRFVKEGALEPYMRHVKAMTSKPVVTVGRFTSPDTMARWVKSGLVDLIGAARPSIADPFLPKKIEEGRLDEIRECIGCNVCYAGDGIGVPIRCTQNPAMGEEWRRGWHPERLPPAPRAATVLIVGAGPAGLEAARAAAVRGYEVMLAEAGTELGGRVTREARLPGLGEWIRVRDYRVQALQKMPNVQIFLDSEMTAEAVREVGADHVGIATGARWRPEVHEMGAFRAVAPEGVPVLTPDSIMAGQMPEGPTLVFDGDGYYHGAAIAEKLAAAGRPVTYATAEDSVASWGGYTIESGRVRARLMRLGVRLVLSHAMGAFDGARARLSCVYTGAEQELAATSLVMVSARRPNDGLYRALLDAAGGDPGALPFTLKRIGDCEAPALIAAATHAGYRYAFELDAPDAPEGPPAHDRVDVGFDGLEIPAHWK</sequence>
<dbReference type="Proteomes" id="UP000253370">
    <property type="component" value="Unassembled WGS sequence"/>
</dbReference>
<keyword evidence="5" id="KW-0288">FMN</keyword>
<reference evidence="12 13" key="1">
    <citation type="submission" date="2018-07" db="EMBL/GenBank/DDBJ databases">
        <title>Rhodosalinus sp. strain E84T genomic sequence and assembly.</title>
        <authorList>
            <person name="Liu Z.-W."/>
            <person name="Lu D.-C."/>
        </authorList>
    </citation>
    <scope>NUCLEOTIDE SEQUENCE [LARGE SCALE GENOMIC DNA]</scope>
    <source>
        <strain evidence="12 13">E84</strain>
    </source>
</reference>
<comment type="cofactor">
    <cofactor evidence="2">
        <name>[4Fe-4S] cluster</name>
        <dbReference type="ChEBI" id="CHEBI:49883"/>
    </cofactor>
</comment>
<dbReference type="GO" id="GO:0010181">
    <property type="term" value="F:FMN binding"/>
    <property type="evidence" value="ECO:0007669"/>
    <property type="project" value="InterPro"/>
</dbReference>
<dbReference type="InterPro" id="IPR001155">
    <property type="entry name" value="OxRdtase_FMN_N"/>
</dbReference>
<comment type="cofactor">
    <cofactor evidence="1">
        <name>FMN</name>
        <dbReference type="ChEBI" id="CHEBI:58210"/>
    </cofactor>
</comment>
<dbReference type="RefSeq" id="WP_113290415.1">
    <property type="nucleotide sequence ID" value="NZ_QNTQ01000016.1"/>
</dbReference>
<comment type="caution">
    <text evidence="12">The sequence shown here is derived from an EMBL/GenBank/DDBJ whole genome shotgun (WGS) entry which is preliminary data.</text>
</comment>
<keyword evidence="13" id="KW-1185">Reference proteome</keyword>
<dbReference type="OrthoDB" id="9784632at2"/>
<evidence type="ECO:0000256" key="1">
    <source>
        <dbReference type="ARBA" id="ARBA00001917"/>
    </source>
</evidence>
<dbReference type="InterPro" id="IPR013785">
    <property type="entry name" value="Aldolase_TIM"/>
</dbReference>
<evidence type="ECO:0000256" key="3">
    <source>
        <dbReference type="ARBA" id="ARBA00011048"/>
    </source>
</evidence>
<dbReference type="EMBL" id="QNTQ01000016">
    <property type="protein sequence ID" value="RBI83486.1"/>
    <property type="molecule type" value="Genomic_DNA"/>
</dbReference>
<dbReference type="InterPro" id="IPR051793">
    <property type="entry name" value="NADH:flavin_oxidoreductase"/>
</dbReference>
<dbReference type="PANTHER" id="PTHR42917:SF2">
    <property type="entry name" value="2,4-DIENOYL-COA REDUCTASE [(2E)-ENOYL-COA-PRODUCING]"/>
    <property type="match status" value="1"/>
</dbReference>
<dbReference type="SUPFAM" id="SSF51395">
    <property type="entry name" value="FMN-linked oxidoreductases"/>
    <property type="match status" value="1"/>
</dbReference>
<feature type="domain" description="FAD/NAD(P)-binding" evidence="11">
    <location>
        <begin position="388"/>
        <end position="622"/>
    </location>
</feature>
<evidence type="ECO:0000313" key="12">
    <source>
        <dbReference type="EMBL" id="RBI83486.1"/>
    </source>
</evidence>
<evidence type="ECO:0000256" key="5">
    <source>
        <dbReference type="ARBA" id="ARBA00022643"/>
    </source>
</evidence>
<name>A0A365U5P0_9RHOB</name>
<dbReference type="SUPFAM" id="SSF51971">
    <property type="entry name" value="Nucleotide-binding domain"/>
    <property type="match status" value="1"/>
</dbReference>
<keyword evidence="9" id="KW-0411">Iron-sulfur</keyword>
<proteinExistence type="inferred from homology"/>
<evidence type="ECO:0000256" key="9">
    <source>
        <dbReference type="ARBA" id="ARBA00023014"/>
    </source>
</evidence>
<evidence type="ECO:0000256" key="6">
    <source>
        <dbReference type="ARBA" id="ARBA00022723"/>
    </source>
</evidence>
<keyword evidence="7" id="KW-0560">Oxidoreductase</keyword>
<evidence type="ECO:0000259" key="10">
    <source>
        <dbReference type="Pfam" id="PF00724"/>
    </source>
</evidence>
<evidence type="ECO:0000256" key="8">
    <source>
        <dbReference type="ARBA" id="ARBA00023004"/>
    </source>
</evidence>
<dbReference type="InterPro" id="IPR023753">
    <property type="entry name" value="FAD/NAD-binding_dom"/>
</dbReference>
<keyword evidence="8" id="KW-0408">Iron</keyword>
<feature type="domain" description="NADH:flavin oxidoreductase/NADH oxidase N-terminal" evidence="10">
    <location>
        <begin position="10"/>
        <end position="338"/>
    </location>
</feature>
<gene>
    <name evidence="12" type="ORF">DRV85_15620</name>
</gene>
<protein>
    <submittedName>
        <fullName evidence="12">NADH:flavin oxidoreductase</fullName>
    </submittedName>
</protein>
<evidence type="ECO:0000256" key="7">
    <source>
        <dbReference type="ARBA" id="ARBA00023002"/>
    </source>
</evidence>
<dbReference type="Gene3D" id="3.40.50.720">
    <property type="entry name" value="NAD(P)-binding Rossmann-like Domain"/>
    <property type="match status" value="1"/>
</dbReference>
<comment type="similarity">
    <text evidence="3">In the N-terminal section; belongs to the NADH:flavin oxidoreductase/NADH oxidase family.</text>
</comment>
<dbReference type="Pfam" id="PF07992">
    <property type="entry name" value="Pyr_redox_2"/>
    <property type="match status" value="1"/>
</dbReference>
<dbReference type="Gene3D" id="3.20.20.70">
    <property type="entry name" value="Aldolase class I"/>
    <property type="match status" value="1"/>
</dbReference>
<accession>A0A365U5P0</accession>
<dbReference type="Gene3D" id="3.50.50.60">
    <property type="entry name" value="FAD/NAD(P)-binding domain"/>
    <property type="match status" value="1"/>
</dbReference>
<evidence type="ECO:0000256" key="4">
    <source>
        <dbReference type="ARBA" id="ARBA00022630"/>
    </source>
</evidence>
<dbReference type="PANTHER" id="PTHR42917">
    <property type="entry name" value="2,4-DIENOYL-COA REDUCTASE"/>
    <property type="match status" value="1"/>
</dbReference>
<keyword evidence="6" id="KW-0479">Metal-binding</keyword>
<dbReference type="SUPFAM" id="SSF51905">
    <property type="entry name" value="FAD/NAD(P)-binding domain"/>
    <property type="match status" value="1"/>
</dbReference>
<dbReference type="InterPro" id="IPR036188">
    <property type="entry name" value="FAD/NAD-bd_sf"/>
</dbReference>
<evidence type="ECO:0000256" key="2">
    <source>
        <dbReference type="ARBA" id="ARBA00001966"/>
    </source>
</evidence>
<keyword evidence="4" id="KW-0285">Flavoprotein</keyword>
<dbReference type="GO" id="GO:0051536">
    <property type="term" value="F:iron-sulfur cluster binding"/>
    <property type="evidence" value="ECO:0007669"/>
    <property type="project" value="UniProtKB-KW"/>
</dbReference>
<dbReference type="GO" id="GO:0046872">
    <property type="term" value="F:metal ion binding"/>
    <property type="evidence" value="ECO:0007669"/>
    <property type="project" value="UniProtKB-KW"/>
</dbReference>